<proteinExistence type="predicted"/>
<dbReference type="AlphaFoldDB" id="A0A915HRK9"/>
<accession>A0A915HRK9</accession>
<name>A0A915HRK9_ROMCU</name>
<reference evidence="2" key="1">
    <citation type="submission" date="2022-11" db="UniProtKB">
        <authorList>
            <consortium name="WormBaseParasite"/>
        </authorList>
    </citation>
    <scope>IDENTIFICATION</scope>
</reference>
<protein>
    <submittedName>
        <fullName evidence="2">Uncharacterized protein</fullName>
    </submittedName>
</protein>
<keyword evidence="1" id="KW-1185">Reference proteome</keyword>
<evidence type="ECO:0000313" key="2">
    <source>
        <dbReference type="WBParaSite" id="nRc.2.0.1.t04075-RA"/>
    </source>
</evidence>
<dbReference type="WBParaSite" id="nRc.2.0.1.t04075-RA">
    <property type="protein sequence ID" value="nRc.2.0.1.t04075-RA"/>
    <property type="gene ID" value="nRc.2.0.1.g04075"/>
</dbReference>
<evidence type="ECO:0000313" key="1">
    <source>
        <dbReference type="Proteomes" id="UP000887565"/>
    </source>
</evidence>
<organism evidence="1 2">
    <name type="scientific">Romanomermis culicivorax</name>
    <name type="common">Nematode worm</name>
    <dbReference type="NCBI Taxonomy" id="13658"/>
    <lineage>
        <taxon>Eukaryota</taxon>
        <taxon>Metazoa</taxon>
        <taxon>Ecdysozoa</taxon>
        <taxon>Nematoda</taxon>
        <taxon>Enoplea</taxon>
        <taxon>Dorylaimia</taxon>
        <taxon>Mermithida</taxon>
        <taxon>Mermithoidea</taxon>
        <taxon>Mermithidae</taxon>
        <taxon>Romanomermis</taxon>
    </lineage>
</organism>
<sequence length="59" mass="7331">MTRMFVYQIEISYRIFHASNLKYEKRTVPIINKILFKNYFDSYYVIEWCNALQGWKLKD</sequence>
<dbReference type="Proteomes" id="UP000887565">
    <property type="component" value="Unplaced"/>
</dbReference>